<evidence type="ECO:0000313" key="2">
    <source>
        <dbReference type="Proteomes" id="UP000272771"/>
    </source>
</evidence>
<proteinExistence type="predicted"/>
<accession>A0A448VHW2</accession>
<organism evidence="1 2">
    <name type="scientific">Neisseria weaveri</name>
    <dbReference type="NCBI Taxonomy" id="28091"/>
    <lineage>
        <taxon>Bacteria</taxon>
        <taxon>Pseudomonadati</taxon>
        <taxon>Pseudomonadota</taxon>
        <taxon>Betaproteobacteria</taxon>
        <taxon>Neisseriales</taxon>
        <taxon>Neisseriaceae</taxon>
        <taxon>Neisseria</taxon>
    </lineage>
</organism>
<reference evidence="1 2" key="1">
    <citation type="submission" date="2018-12" db="EMBL/GenBank/DDBJ databases">
        <authorList>
            <consortium name="Pathogen Informatics"/>
        </authorList>
    </citation>
    <scope>NUCLEOTIDE SEQUENCE [LARGE SCALE GENOMIC DNA]</scope>
    <source>
        <strain evidence="1 2">NCTC12742</strain>
    </source>
</reference>
<dbReference type="Proteomes" id="UP000272771">
    <property type="component" value="Chromosome"/>
</dbReference>
<gene>
    <name evidence="1" type="ORF">NCTC12742_00158</name>
</gene>
<dbReference type="EMBL" id="LR134533">
    <property type="protein sequence ID" value="VEJ49356.1"/>
    <property type="molecule type" value="Genomic_DNA"/>
</dbReference>
<name>A0A448VHW2_9NEIS</name>
<evidence type="ECO:0008006" key="3">
    <source>
        <dbReference type="Google" id="ProtNLM"/>
    </source>
</evidence>
<keyword evidence="2" id="KW-1185">Reference proteome</keyword>
<dbReference type="OrthoDB" id="7775479at2"/>
<evidence type="ECO:0000313" key="1">
    <source>
        <dbReference type="EMBL" id="VEJ49356.1"/>
    </source>
</evidence>
<dbReference type="AlphaFoldDB" id="A0A448VHW2"/>
<protein>
    <recommendedName>
        <fullName evidence="3">KTSC domain-containing protein</fullName>
    </recommendedName>
</protein>
<sequence>MKLYQNRSGNSNVVSYQIFEDSIHVVFKNGRCRNYLYTYIRPGRYMVDHMKNLAIQGIGLNSYISSVVKNNYERKW</sequence>